<evidence type="ECO:0000256" key="1">
    <source>
        <dbReference type="ARBA" id="ARBA00023125"/>
    </source>
</evidence>
<evidence type="ECO:0000256" key="2">
    <source>
        <dbReference type="PROSITE-ProRule" id="PRU00335"/>
    </source>
</evidence>
<dbReference type="InterPro" id="IPR009057">
    <property type="entry name" value="Homeodomain-like_sf"/>
</dbReference>
<dbReference type="Pfam" id="PF00440">
    <property type="entry name" value="TetR_N"/>
    <property type="match status" value="1"/>
</dbReference>
<dbReference type="PROSITE" id="PS50977">
    <property type="entry name" value="HTH_TETR_2"/>
    <property type="match status" value="1"/>
</dbReference>
<comment type="caution">
    <text evidence="4">The sequence shown here is derived from an EMBL/GenBank/DDBJ whole genome shotgun (WGS) entry which is preliminary data.</text>
</comment>
<gene>
    <name evidence="4" type="ORF">L0668_04620</name>
</gene>
<organism evidence="4 5">
    <name type="scientific">Paraglaciecola algarum</name>
    <dbReference type="NCBI Taxonomy" id="3050085"/>
    <lineage>
        <taxon>Bacteria</taxon>
        <taxon>Pseudomonadati</taxon>
        <taxon>Pseudomonadota</taxon>
        <taxon>Gammaproteobacteria</taxon>
        <taxon>Alteromonadales</taxon>
        <taxon>Alteromonadaceae</taxon>
        <taxon>Paraglaciecola</taxon>
    </lineage>
</organism>
<protein>
    <submittedName>
        <fullName evidence="4">TetR/AcrR family transcriptional regulator</fullName>
    </submittedName>
</protein>
<dbReference type="RefSeq" id="WP_235310909.1">
    <property type="nucleotide sequence ID" value="NZ_JAKGAS010000002.1"/>
</dbReference>
<evidence type="ECO:0000313" key="5">
    <source>
        <dbReference type="Proteomes" id="UP001521137"/>
    </source>
</evidence>
<feature type="domain" description="HTH tetR-type" evidence="3">
    <location>
        <begin position="14"/>
        <end position="74"/>
    </location>
</feature>
<evidence type="ECO:0000313" key="4">
    <source>
        <dbReference type="EMBL" id="MCF2947380.1"/>
    </source>
</evidence>
<dbReference type="SUPFAM" id="SSF46689">
    <property type="entry name" value="Homeodomain-like"/>
    <property type="match status" value="1"/>
</dbReference>
<feature type="DNA-binding region" description="H-T-H motif" evidence="2">
    <location>
        <begin position="37"/>
        <end position="56"/>
    </location>
</feature>
<dbReference type="EMBL" id="JAKGAS010000002">
    <property type="protein sequence ID" value="MCF2947380.1"/>
    <property type="molecule type" value="Genomic_DNA"/>
</dbReference>
<dbReference type="InterPro" id="IPR001647">
    <property type="entry name" value="HTH_TetR"/>
</dbReference>
<accession>A0ABS9D3P5</accession>
<keyword evidence="5" id="KW-1185">Reference proteome</keyword>
<dbReference type="Proteomes" id="UP001521137">
    <property type="component" value="Unassembled WGS sequence"/>
</dbReference>
<sequence>MAVTRRIPKQKRSIEKVERILDAAALLMKEVGADNITTHLVAKRAEIAVGSLYQFFPNIDTVKIALIERVMKQLYLTIMQTLQSDPVFELAELSARLIDATLNFYCHKQSVVQTILAIRNTEAFEQVKAAKNEKVITGIVSYISSNNQNIDVSQLTRKTRIAIMVSDVMTFLVWTAPTEKERLAYINEWKLLSTSYAMTIHQ</sequence>
<reference evidence="4 5" key="1">
    <citation type="submission" date="2022-01" db="EMBL/GenBank/DDBJ databases">
        <title>Paraglaciecola sp. G1-23.</title>
        <authorList>
            <person name="Jin M.S."/>
            <person name="Han D.M."/>
            <person name="Kim H.M."/>
            <person name="Jeon C.O."/>
        </authorList>
    </citation>
    <scope>NUCLEOTIDE SEQUENCE [LARGE SCALE GENOMIC DNA]</scope>
    <source>
        <strain evidence="4 5">G1-23</strain>
    </source>
</reference>
<evidence type="ECO:0000259" key="3">
    <source>
        <dbReference type="PROSITE" id="PS50977"/>
    </source>
</evidence>
<dbReference type="Gene3D" id="1.10.357.10">
    <property type="entry name" value="Tetracycline Repressor, domain 2"/>
    <property type="match status" value="1"/>
</dbReference>
<proteinExistence type="predicted"/>
<keyword evidence="1 2" id="KW-0238">DNA-binding</keyword>
<name>A0ABS9D3P5_9ALTE</name>